<dbReference type="PIRSF" id="PIRSF000429">
    <property type="entry name" value="Ac-CoA_Ac_transf"/>
    <property type="match status" value="1"/>
</dbReference>
<dbReference type="SUPFAM" id="SSF53901">
    <property type="entry name" value="Thiolase-like"/>
    <property type="match status" value="2"/>
</dbReference>
<reference evidence="2 3" key="1">
    <citation type="submission" date="2015-07" db="EMBL/GenBank/DDBJ databases">
        <title>Complete genome sequence of Mycobacterium goodii X7B, a facultative thermophilic biodesulfurizing bacterium.</title>
        <authorList>
            <person name="Yu B."/>
            <person name="Li F."/>
            <person name="Xu P."/>
        </authorList>
    </citation>
    <scope>NUCLEOTIDE SEQUENCE [LARGE SCALE GENOMIC DNA]</scope>
    <source>
        <strain evidence="2 3">X7B</strain>
    </source>
</reference>
<sequence length="393" mass="41079">MRNVYIAGAGRLPFKSKYPLNYQELALEAAKLALGDAQAAKADVDSVVYSIYNDLLLRQGTPDVMLHEYLGFSGKPAQRVTQGAATGGYAFKAAYADIASGLSDVCLLIAVQKALDVTEQTAGQRGDAALTAENWTLDATWDMPFAQQPWALILNRYIARYGEPTPDDLAAIAVKNRGNAVLNEFAQLRTPVTLDEVLNARLVGAPTTMYESCLYSETAAAVLLISDKARASLPRRLRVAGVGTCHADGVAWTKDSSDPGIPSVGGSVSRAYAMAGITDPTTQVDLFEVHDLTTGVELITYEELGLAPRGAATKLLRSGQTQRDGATPVNVSGGRIAAGHIAGASAVFSISEVTDQLLGRAGAHQISTPKGVGVVSSTGGAGLSLGAAAVLTR</sequence>
<dbReference type="InterPro" id="IPR055140">
    <property type="entry name" value="Thiolase_C_2"/>
</dbReference>
<dbReference type="Pfam" id="PF22691">
    <property type="entry name" value="Thiolase_C_1"/>
    <property type="match status" value="1"/>
</dbReference>
<dbReference type="PATRIC" id="fig|134601.6.peg.2020"/>
<dbReference type="RefSeq" id="WP_049744517.1">
    <property type="nucleotide sequence ID" value="NZ_CP012150.1"/>
</dbReference>
<protein>
    <recommendedName>
        <fullName evidence="1">Thiolase C-terminal domain-containing protein</fullName>
    </recommendedName>
</protein>
<dbReference type="CDD" id="cd00829">
    <property type="entry name" value="SCP-x_thiolase"/>
    <property type="match status" value="1"/>
</dbReference>
<dbReference type="PANTHER" id="PTHR42870:SF6">
    <property type="entry name" value="ACETYL-COA C-ACYLTRANSFERASE"/>
    <property type="match status" value="1"/>
</dbReference>
<dbReference type="AlphaFoldDB" id="A0A0K0X421"/>
<organism evidence="2 3">
    <name type="scientific">Mycolicibacterium goodii</name>
    <name type="common">Mycobacterium goodii</name>
    <dbReference type="NCBI Taxonomy" id="134601"/>
    <lineage>
        <taxon>Bacteria</taxon>
        <taxon>Bacillati</taxon>
        <taxon>Actinomycetota</taxon>
        <taxon>Actinomycetes</taxon>
        <taxon>Mycobacteriales</taxon>
        <taxon>Mycobacteriaceae</taxon>
        <taxon>Mycolicibacterium</taxon>
    </lineage>
</organism>
<name>A0A0K0X421_MYCGD</name>
<dbReference type="PANTHER" id="PTHR42870">
    <property type="entry name" value="ACETYL-COA C-ACETYLTRANSFERASE"/>
    <property type="match status" value="1"/>
</dbReference>
<dbReference type="OrthoDB" id="9785768at2"/>
<dbReference type="KEGG" id="mgo:AFA91_09690"/>
<dbReference type="Gene3D" id="3.40.47.10">
    <property type="match status" value="1"/>
</dbReference>
<dbReference type="InterPro" id="IPR002155">
    <property type="entry name" value="Thiolase"/>
</dbReference>
<dbReference type="InterPro" id="IPR016039">
    <property type="entry name" value="Thiolase-like"/>
</dbReference>
<dbReference type="Proteomes" id="UP000062255">
    <property type="component" value="Chromosome"/>
</dbReference>
<gene>
    <name evidence="2" type="ORF">AFA91_09690</name>
</gene>
<dbReference type="STRING" id="134601.AFA91_09690"/>
<evidence type="ECO:0000259" key="1">
    <source>
        <dbReference type="Pfam" id="PF22691"/>
    </source>
</evidence>
<feature type="domain" description="Thiolase C-terminal" evidence="1">
    <location>
        <begin position="258"/>
        <end position="384"/>
    </location>
</feature>
<proteinExistence type="predicted"/>
<evidence type="ECO:0000313" key="3">
    <source>
        <dbReference type="Proteomes" id="UP000062255"/>
    </source>
</evidence>
<dbReference type="EMBL" id="CP012150">
    <property type="protein sequence ID" value="AKS32097.1"/>
    <property type="molecule type" value="Genomic_DNA"/>
</dbReference>
<accession>A0A0K0X421</accession>
<dbReference type="GO" id="GO:0016747">
    <property type="term" value="F:acyltransferase activity, transferring groups other than amino-acyl groups"/>
    <property type="evidence" value="ECO:0007669"/>
    <property type="project" value="InterPro"/>
</dbReference>
<evidence type="ECO:0000313" key="2">
    <source>
        <dbReference type="EMBL" id="AKS32097.1"/>
    </source>
</evidence>